<gene>
    <name evidence="4" type="ORF">JCM19275_866</name>
</gene>
<keyword evidence="4" id="KW-0675">Receptor</keyword>
<dbReference type="AlphaFoldDB" id="A0A090X2T2"/>
<dbReference type="GO" id="GO:0009279">
    <property type="term" value="C:cell outer membrane"/>
    <property type="evidence" value="ECO:0007669"/>
    <property type="project" value="UniProtKB-SubCell"/>
</dbReference>
<dbReference type="EMBL" id="BBNT01000003">
    <property type="protein sequence ID" value="GAL74827.1"/>
    <property type="molecule type" value="Genomic_DNA"/>
</dbReference>
<reference evidence="4 5" key="1">
    <citation type="journal article" date="2014" name="Genome Announc.">
        <title>Draft Genome Sequences of Marine Flavobacterium Nonlabens Strains NR17, NR24, NR27, NR32, NR33, and Ara13.</title>
        <authorList>
            <person name="Nakanishi M."/>
            <person name="Meirelles P."/>
            <person name="Suzuki R."/>
            <person name="Takatani N."/>
            <person name="Mino S."/>
            <person name="Suda W."/>
            <person name="Oshima K."/>
            <person name="Hattori M."/>
            <person name="Ohkuma M."/>
            <person name="Hosokawa M."/>
            <person name="Miyashita K."/>
            <person name="Thompson F.L."/>
            <person name="Niwa A."/>
            <person name="Sawabe T."/>
            <person name="Sawabe T."/>
        </authorList>
    </citation>
    <scope>NUCLEOTIDE SEQUENCE [LARGE SCALE GENOMIC DNA]</scope>
    <source>
        <strain evidence="5">JCM19275</strain>
    </source>
</reference>
<name>A0A090X2T2_NONUL</name>
<evidence type="ECO:0000256" key="1">
    <source>
        <dbReference type="ARBA" id="ARBA00004442"/>
    </source>
</evidence>
<dbReference type="Proteomes" id="UP000029647">
    <property type="component" value="Unassembled WGS sequence"/>
</dbReference>
<organism evidence="4 5">
    <name type="scientific">Nonlabens ulvanivorans</name>
    <name type="common">Persicivirga ulvanivorans</name>
    <dbReference type="NCBI Taxonomy" id="906888"/>
    <lineage>
        <taxon>Bacteria</taxon>
        <taxon>Pseudomonadati</taxon>
        <taxon>Bacteroidota</taxon>
        <taxon>Flavobacteriia</taxon>
        <taxon>Flavobacteriales</taxon>
        <taxon>Flavobacteriaceae</taxon>
        <taxon>Nonlabens</taxon>
    </lineage>
</organism>
<evidence type="ECO:0000313" key="5">
    <source>
        <dbReference type="Proteomes" id="UP000029647"/>
    </source>
</evidence>
<dbReference type="SUPFAM" id="SSF56935">
    <property type="entry name" value="Porins"/>
    <property type="match status" value="1"/>
</dbReference>
<protein>
    <submittedName>
        <fullName evidence="4">Putative ferric aerobactin receptor</fullName>
    </submittedName>
</protein>
<dbReference type="Gene3D" id="2.40.170.20">
    <property type="entry name" value="TonB-dependent receptor, beta-barrel domain"/>
    <property type="match status" value="1"/>
</dbReference>
<sequence length="131" mass="14988">MTRYQLFGQYSSRGYIKDTEVFWNAGIRSHTWNVSGNGIESTTQTVVSPRGQLAIKPAWNNTDMLFRISGGLYYQPPFYRELRDQQGVVNPAVKAQKSIHAVIGNDWSFNWISNDGKKRPFKLTTEVITKI</sequence>
<dbReference type="InterPro" id="IPR036942">
    <property type="entry name" value="Beta-barrel_TonB_sf"/>
</dbReference>
<keyword evidence="2" id="KW-0472">Membrane</keyword>
<comment type="subcellular location">
    <subcellularLocation>
        <location evidence="1">Cell outer membrane</location>
    </subcellularLocation>
</comment>
<keyword evidence="3" id="KW-0998">Cell outer membrane</keyword>
<evidence type="ECO:0000256" key="3">
    <source>
        <dbReference type="ARBA" id="ARBA00023237"/>
    </source>
</evidence>
<evidence type="ECO:0000256" key="2">
    <source>
        <dbReference type="ARBA" id="ARBA00023136"/>
    </source>
</evidence>
<accession>A0A090X2T2</accession>
<proteinExistence type="predicted"/>
<evidence type="ECO:0000313" key="4">
    <source>
        <dbReference type="EMBL" id="GAL74827.1"/>
    </source>
</evidence>
<comment type="caution">
    <text evidence="4">The sequence shown here is derived from an EMBL/GenBank/DDBJ whole genome shotgun (WGS) entry which is preliminary data.</text>
</comment>